<comment type="caution">
    <text evidence="3">The sequence shown here is derived from an EMBL/GenBank/DDBJ whole genome shotgun (WGS) entry which is preliminary data.</text>
</comment>
<keyword evidence="4" id="KW-1185">Reference proteome</keyword>
<dbReference type="RefSeq" id="WP_035152087.1">
    <property type="nucleotide sequence ID" value="NZ_JAAZWO010000002.1"/>
</dbReference>
<evidence type="ECO:0000313" key="4">
    <source>
        <dbReference type="Proteomes" id="UP000563151"/>
    </source>
</evidence>
<keyword evidence="3" id="KW-0966">Cell projection</keyword>
<gene>
    <name evidence="3" type="ORF">HGG79_02575</name>
</gene>
<dbReference type="EMBL" id="JAAZWO010000002">
    <property type="protein sequence ID" value="MBC2396666.1"/>
    <property type="molecule type" value="Genomic_DNA"/>
</dbReference>
<dbReference type="GO" id="GO:0035438">
    <property type="term" value="F:cyclic-di-GMP binding"/>
    <property type="evidence" value="ECO:0007669"/>
    <property type="project" value="InterPro"/>
</dbReference>
<accession>A0A923E7R0</accession>
<evidence type="ECO:0000313" key="3">
    <source>
        <dbReference type="EMBL" id="MBC2396666.1"/>
    </source>
</evidence>
<evidence type="ECO:0000259" key="2">
    <source>
        <dbReference type="Pfam" id="PF12945"/>
    </source>
</evidence>
<organism evidence="3 4">
    <name type="scientific">Clostridium tetanomorphum</name>
    <dbReference type="NCBI Taxonomy" id="1553"/>
    <lineage>
        <taxon>Bacteria</taxon>
        <taxon>Bacillati</taxon>
        <taxon>Bacillota</taxon>
        <taxon>Clostridia</taxon>
        <taxon>Eubacteriales</taxon>
        <taxon>Clostridiaceae</taxon>
        <taxon>Clostridium</taxon>
    </lineage>
</organism>
<dbReference type="Proteomes" id="UP000563151">
    <property type="component" value="Unassembled WGS sequence"/>
</dbReference>
<protein>
    <submittedName>
        <fullName evidence="3">Flagellar protein</fullName>
    </submittedName>
</protein>
<dbReference type="AlphaFoldDB" id="A0A923E7R0"/>
<dbReference type="Pfam" id="PF12945">
    <property type="entry name" value="PilZNR"/>
    <property type="match status" value="1"/>
</dbReference>
<dbReference type="InterPro" id="IPR009926">
    <property type="entry name" value="T3SS_YcgR_PilZN"/>
</dbReference>
<sequence>MADNVSFLVNHRIEILMDDGIYLSNIQDIDEGQVGISIPVKDGVYLPLRRGDRVEGLYYNSKGIFKFNTVVTGRKIDRIMMILLAHPKKFTKVQRRNFVRVPLVTNVYCAIIDKQINLNNIGDNQVDFFDAFSLDISAGGMKLSTDKEVNKGDILMATMPIKDEVITIKGKVIRVENIQNKNICGICFLDVDDKTVEKIMKALFQIMREQRKNAPRED</sequence>
<evidence type="ECO:0000259" key="1">
    <source>
        <dbReference type="Pfam" id="PF07238"/>
    </source>
</evidence>
<feature type="domain" description="PilZ" evidence="1">
    <location>
        <begin position="94"/>
        <end position="204"/>
    </location>
</feature>
<name>A0A923E7R0_CLOTT</name>
<proteinExistence type="predicted"/>
<dbReference type="Pfam" id="PF07238">
    <property type="entry name" value="PilZ"/>
    <property type="match status" value="1"/>
</dbReference>
<dbReference type="Gene3D" id="2.40.10.220">
    <property type="entry name" value="predicted glycosyltransferase like domains"/>
    <property type="match status" value="1"/>
</dbReference>
<keyword evidence="3" id="KW-0282">Flagellum</keyword>
<reference evidence="3 4" key="1">
    <citation type="submission" date="2020-04" db="EMBL/GenBank/DDBJ databases">
        <title>Genomic insights into acetone-butanol-ethanol (ABE) fermentation by sequencing solventogenic clostridia strains.</title>
        <authorList>
            <person name="Brown S."/>
        </authorList>
    </citation>
    <scope>NUCLEOTIDE SEQUENCE [LARGE SCALE GENOMIC DNA]</scope>
    <source>
        <strain evidence="3 4">DJ011</strain>
    </source>
</reference>
<feature type="domain" description="Type III secretion system flagellar brake protein YcgR PilZN" evidence="2">
    <location>
        <begin position="9"/>
        <end position="87"/>
    </location>
</feature>
<keyword evidence="3" id="KW-0969">Cilium</keyword>
<dbReference type="SUPFAM" id="SSF141371">
    <property type="entry name" value="PilZ domain-like"/>
    <property type="match status" value="1"/>
</dbReference>
<dbReference type="InterPro" id="IPR009875">
    <property type="entry name" value="PilZ_domain"/>
</dbReference>